<comment type="cofactor">
    <cofactor evidence="17">
        <name>Mg(2+)</name>
        <dbReference type="ChEBI" id="CHEBI:18420"/>
    </cofactor>
    <cofactor evidence="17">
        <name>Mn(2+)</name>
        <dbReference type="ChEBI" id="CHEBI:29035"/>
    </cofactor>
    <text evidence="17">Binds 2 divalent metal cations. Magnesium or manganese.</text>
</comment>
<evidence type="ECO:0000259" key="19">
    <source>
        <dbReference type="SMART" id="SM00479"/>
    </source>
</evidence>
<organism evidence="20 21">
    <name type="scientific">Paracandidimonas soli</name>
    <dbReference type="NCBI Taxonomy" id="1917182"/>
    <lineage>
        <taxon>Bacteria</taxon>
        <taxon>Pseudomonadati</taxon>
        <taxon>Pseudomonadota</taxon>
        <taxon>Betaproteobacteria</taxon>
        <taxon>Burkholderiales</taxon>
        <taxon>Alcaligenaceae</taxon>
        <taxon>Paracandidimonas</taxon>
    </lineage>
</organism>
<dbReference type="GO" id="GO:0005829">
    <property type="term" value="C:cytosol"/>
    <property type="evidence" value="ECO:0007669"/>
    <property type="project" value="TreeGrafter"/>
</dbReference>
<comment type="function">
    <text evidence="18">DNA polymerase III is a complex, multichain enzyme responsible for most of the replicative synthesis in bacteria. The epsilon subunit contain the editing function and is a proofreading 3'-5' exonuclease.</text>
</comment>
<keyword evidence="9 18" id="KW-0378">Hydrolase</keyword>
<feature type="active site" description="Proton acceptor" evidence="15">
    <location>
        <position position="152"/>
    </location>
</feature>
<dbReference type="GO" id="GO:0046872">
    <property type="term" value="F:metal ion binding"/>
    <property type="evidence" value="ECO:0007669"/>
    <property type="project" value="UniProtKB-KW"/>
</dbReference>
<feature type="binding site" evidence="17">
    <location>
        <position position="157"/>
    </location>
    <ligand>
        <name>a divalent metal cation</name>
        <dbReference type="ChEBI" id="CHEBI:60240"/>
        <label>1</label>
        <note>catalytic</note>
    </ligand>
</feature>
<evidence type="ECO:0000256" key="2">
    <source>
        <dbReference type="ARBA" id="ARBA00012417"/>
    </source>
</evidence>
<evidence type="ECO:0000256" key="8">
    <source>
        <dbReference type="ARBA" id="ARBA00022723"/>
    </source>
</evidence>
<dbReference type="PANTHER" id="PTHR30231:SF41">
    <property type="entry name" value="DNA POLYMERASE III SUBUNIT EPSILON"/>
    <property type="match status" value="1"/>
</dbReference>
<dbReference type="RefSeq" id="WP_132473797.1">
    <property type="nucleotide sequence ID" value="NZ_JBHRVM010000001.1"/>
</dbReference>
<evidence type="ECO:0000256" key="17">
    <source>
        <dbReference type="PIRSR" id="PIRSR606309-3"/>
    </source>
</evidence>
<dbReference type="OrthoDB" id="9804290at2"/>
<proteinExistence type="predicted"/>
<evidence type="ECO:0000313" key="21">
    <source>
        <dbReference type="Proteomes" id="UP000294692"/>
    </source>
</evidence>
<dbReference type="InterPro" id="IPR006309">
    <property type="entry name" value="DnaQ_proteo"/>
</dbReference>
<keyword evidence="4 18" id="KW-0808">Transferase</keyword>
<comment type="catalytic activity">
    <reaction evidence="14 18">
        <text>DNA(n) + a 2'-deoxyribonucleoside 5'-triphosphate = DNA(n+1) + diphosphate</text>
        <dbReference type="Rhea" id="RHEA:22508"/>
        <dbReference type="Rhea" id="RHEA-COMP:17339"/>
        <dbReference type="Rhea" id="RHEA-COMP:17340"/>
        <dbReference type="ChEBI" id="CHEBI:33019"/>
        <dbReference type="ChEBI" id="CHEBI:61560"/>
        <dbReference type="ChEBI" id="CHEBI:173112"/>
        <dbReference type="EC" id="2.7.7.7"/>
    </reaction>
</comment>
<feature type="binding site" evidence="17">
    <location>
        <position position="7"/>
    </location>
    <ligand>
        <name>a divalent metal cation</name>
        <dbReference type="ChEBI" id="CHEBI:60240"/>
        <label>1</label>
        <note>catalytic</note>
    </ligand>
</feature>
<dbReference type="SUPFAM" id="SSF53098">
    <property type="entry name" value="Ribonuclease H-like"/>
    <property type="match status" value="1"/>
</dbReference>
<dbReference type="NCBIfam" id="TIGR01406">
    <property type="entry name" value="dnaQ_proteo"/>
    <property type="match status" value="1"/>
</dbReference>
<protein>
    <recommendedName>
        <fullName evidence="3 18">DNA polymerase III subunit epsilon</fullName>
        <ecNumber evidence="2 18">2.7.7.7</ecNumber>
    </recommendedName>
</protein>
<evidence type="ECO:0000256" key="16">
    <source>
        <dbReference type="PIRSR" id="PIRSR606309-2"/>
    </source>
</evidence>
<dbReference type="InterPro" id="IPR036397">
    <property type="entry name" value="RNaseH_sf"/>
</dbReference>
<dbReference type="EMBL" id="SMBX01000002">
    <property type="protein sequence ID" value="TCV01345.1"/>
    <property type="molecule type" value="Genomic_DNA"/>
</dbReference>
<dbReference type="GO" id="GO:0003677">
    <property type="term" value="F:DNA binding"/>
    <property type="evidence" value="ECO:0007669"/>
    <property type="project" value="InterPro"/>
</dbReference>
<dbReference type="GO" id="GO:0045004">
    <property type="term" value="P:DNA replication proofreading"/>
    <property type="evidence" value="ECO:0007669"/>
    <property type="project" value="TreeGrafter"/>
</dbReference>
<dbReference type="EC" id="2.7.7.7" evidence="2 18"/>
<evidence type="ECO:0000256" key="7">
    <source>
        <dbReference type="ARBA" id="ARBA00022722"/>
    </source>
</evidence>
<keyword evidence="12 18" id="KW-0239">DNA-directed DNA polymerase</keyword>
<keyword evidence="10 18" id="KW-0269">Exonuclease</keyword>
<dbReference type="GO" id="GO:0003887">
    <property type="term" value="F:DNA-directed DNA polymerase activity"/>
    <property type="evidence" value="ECO:0007669"/>
    <property type="project" value="UniProtKB-KW"/>
</dbReference>
<dbReference type="CDD" id="cd06131">
    <property type="entry name" value="DNA_pol_III_epsilon_Ecoli_like"/>
    <property type="match status" value="1"/>
</dbReference>
<dbReference type="NCBIfam" id="NF004316">
    <property type="entry name" value="PRK05711.1"/>
    <property type="match status" value="1"/>
</dbReference>
<feature type="binding site" evidence="16">
    <location>
        <position position="52"/>
    </location>
    <ligand>
        <name>substrate</name>
    </ligand>
</feature>
<dbReference type="Gene3D" id="3.30.420.10">
    <property type="entry name" value="Ribonuclease H-like superfamily/Ribonuclease H"/>
    <property type="match status" value="1"/>
</dbReference>
<reference evidence="20 21" key="1">
    <citation type="submission" date="2019-03" db="EMBL/GenBank/DDBJ databases">
        <title>Genomic Encyclopedia of Type Strains, Phase IV (KMG-IV): sequencing the most valuable type-strain genomes for metagenomic binning, comparative biology and taxonomic classification.</title>
        <authorList>
            <person name="Goeker M."/>
        </authorList>
    </citation>
    <scope>NUCLEOTIDE SEQUENCE [LARGE SCALE GENOMIC DNA]</scope>
    <source>
        <strain evidence="20 21">DSM 100048</strain>
    </source>
</reference>
<evidence type="ECO:0000313" key="20">
    <source>
        <dbReference type="EMBL" id="TCV01345.1"/>
    </source>
</evidence>
<evidence type="ECO:0000256" key="1">
    <source>
        <dbReference type="ARBA" id="ARBA00001936"/>
    </source>
</evidence>
<name>A0A4R3VEZ3_9BURK</name>
<feature type="domain" description="Exonuclease" evidence="19">
    <location>
        <begin position="2"/>
        <end position="174"/>
    </location>
</feature>
<evidence type="ECO:0000256" key="18">
    <source>
        <dbReference type="RuleBase" id="RU364087"/>
    </source>
</evidence>
<keyword evidence="5 18" id="KW-0548">Nucleotidyltransferase</keyword>
<keyword evidence="13 17" id="KW-0464">Manganese</keyword>
<evidence type="ECO:0000256" key="13">
    <source>
        <dbReference type="ARBA" id="ARBA00023211"/>
    </source>
</evidence>
<evidence type="ECO:0000256" key="4">
    <source>
        <dbReference type="ARBA" id="ARBA00022679"/>
    </source>
</evidence>
<evidence type="ECO:0000256" key="10">
    <source>
        <dbReference type="ARBA" id="ARBA00022839"/>
    </source>
</evidence>
<evidence type="ECO:0000256" key="9">
    <source>
        <dbReference type="ARBA" id="ARBA00022801"/>
    </source>
</evidence>
<feature type="binding site" evidence="16">
    <location>
        <position position="57"/>
    </location>
    <ligand>
        <name>substrate</name>
    </ligand>
</feature>
<feature type="binding site" evidence="17">
    <location>
        <position position="9"/>
    </location>
    <ligand>
        <name>a divalent metal cation</name>
        <dbReference type="ChEBI" id="CHEBI:60240"/>
        <label>1</label>
        <note>catalytic</note>
    </ligand>
</feature>
<evidence type="ECO:0000256" key="5">
    <source>
        <dbReference type="ARBA" id="ARBA00022695"/>
    </source>
</evidence>
<dbReference type="InterPro" id="IPR006054">
    <property type="entry name" value="DnaQ"/>
</dbReference>
<dbReference type="Pfam" id="PF00929">
    <property type="entry name" value="RNase_T"/>
    <property type="match status" value="1"/>
</dbReference>
<comment type="caution">
    <text evidence="20">The sequence shown here is derived from an EMBL/GenBank/DDBJ whole genome shotgun (WGS) entry which is preliminary data.</text>
</comment>
<dbReference type="PANTHER" id="PTHR30231">
    <property type="entry name" value="DNA POLYMERASE III SUBUNIT EPSILON"/>
    <property type="match status" value="1"/>
</dbReference>
<evidence type="ECO:0000256" key="3">
    <source>
        <dbReference type="ARBA" id="ARBA00020352"/>
    </source>
</evidence>
<keyword evidence="8 17" id="KW-0479">Metal-binding</keyword>
<dbReference type="GO" id="GO:0008408">
    <property type="term" value="F:3'-5' exonuclease activity"/>
    <property type="evidence" value="ECO:0007669"/>
    <property type="project" value="TreeGrafter"/>
</dbReference>
<dbReference type="InterPro" id="IPR012337">
    <property type="entry name" value="RNaseH-like_sf"/>
</dbReference>
<dbReference type="SMART" id="SM00479">
    <property type="entry name" value="EXOIII"/>
    <property type="match status" value="1"/>
</dbReference>
<feature type="binding site" evidence="16">
    <location>
        <position position="7"/>
    </location>
    <ligand>
        <name>substrate</name>
    </ligand>
</feature>
<dbReference type="AlphaFoldDB" id="A0A4R3VEZ3"/>
<gene>
    <name evidence="18" type="primary">dnaQ</name>
    <name evidence="20" type="ORF">EV686_10253</name>
</gene>
<dbReference type="NCBIfam" id="TIGR00573">
    <property type="entry name" value="dnaq"/>
    <property type="match status" value="1"/>
</dbReference>
<keyword evidence="11 17" id="KW-0460">Magnesium</keyword>
<comment type="subunit">
    <text evidence="18">DNA polymerase III contains a core (composed of alpha, epsilon and theta chains) that associates with a tau subunit. This core dimerizes to form the POLIII' complex. PolIII' associates with the gamma complex (composed of gamma, delta, delta', psi and chi chains) and with the beta chain to form the complete DNA polymerase III complex.</text>
</comment>
<keyword evidence="21" id="KW-1185">Reference proteome</keyword>
<feature type="binding site" evidence="16">
    <location>
        <position position="157"/>
    </location>
    <ligand>
        <name>substrate</name>
    </ligand>
</feature>
<evidence type="ECO:0000256" key="6">
    <source>
        <dbReference type="ARBA" id="ARBA00022705"/>
    </source>
</evidence>
<accession>A0A4R3VEZ3</accession>
<evidence type="ECO:0000256" key="12">
    <source>
        <dbReference type="ARBA" id="ARBA00022932"/>
    </source>
</evidence>
<dbReference type="Proteomes" id="UP000294692">
    <property type="component" value="Unassembled WGS sequence"/>
</dbReference>
<dbReference type="FunFam" id="3.30.420.10:FF:000012">
    <property type="entry name" value="DNA polymerase III subunit epsilon"/>
    <property type="match status" value="1"/>
</dbReference>
<comment type="cofactor">
    <cofactor evidence="1 18">
        <name>Mn(2+)</name>
        <dbReference type="ChEBI" id="CHEBI:29035"/>
    </cofactor>
</comment>
<dbReference type="InterPro" id="IPR013520">
    <property type="entry name" value="Ribonucl_H"/>
</dbReference>
<evidence type="ECO:0000256" key="14">
    <source>
        <dbReference type="ARBA" id="ARBA00049244"/>
    </source>
</evidence>
<feature type="binding site" evidence="16">
    <location>
        <position position="9"/>
    </location>
    <ligand>
        <name>substrate</name>
    </ligand>
</feature>
<keyword evidence="7 18" id="KW-0540">Nuclease</keyword>
<evidence type="ECO:0000256" key="11">
    <source>
        <dbReference type="ARBA" id="ARBA00022842"/>
    </source>
</evidence>
<evidence type="ECO:0000256" key="15">
    <source>
        <dbReference type="PIRSR" id="PIRSR606309-1"/>
    </source>
</evidence>
<sequence length="234" mass="25931">MRQIVMDTETTGLDPADGHRVVELAGVEIVNRLLTGNHLHLYLNPDRDSDPEALAVHGLTTEFLADHPRFPEIADRFLEYIKDAEIIIHNAPFDTKFLNAELAKAGRPRMDEVCAKITDSLTYARELHPGKRNSLDALCERYGISNAHRTLHGALLDSELLADVWLAMTRGQNGLMMDFSDEDASSGGSHVQLERIDASSLPVIFAQAEELAAHESYLEDLDKSSGGGCVWRQL</sequence>
<keyword evidence="6 18" id="KW-0235">DNA replication</keyword>